<keyword evidence="4" id="KW-1185">Reference proteome</keyword>
<dbReference type="AlphaFoldDB" id="G8PDT3"/>
<name>G8PDT3_PEDCP</name>
<organism evidence="3 4">
    <name type="scientific">Pediococcus claussenii (strain ATCC BAA-344 / DSM 14800 / JCM 18046 / KCTC 3811 / LMG 21948 / P06)</name>
    <dbReference type="NCBI Taxonomy" id="701521"/>
    <lineage>
        <taxon>Bacteria</taxon>
        <taxon>Bacillati</taxon>
        <taxon>Bacillota</taxon>
        <taxon>Bacilli</taxon>
        <taxon>Lactobacillales</taxon>
        <taxon>Lactobacillaceae</taxon>
        <taxon>Pediococcus</taxon>
    </lineage>
</organism>
<feature type="coiled-coil region" evidence="1">
    <location>
        <begin position="461"/>
        <end position="522"/>
    </location>
</feature>
<feature type="coiled-coil region" evidence="1">
    <location>
        <begin position="615"/>
        <end position="707"/>
    </location>
</feature>
<keyword evidence="1" id="KW-0175">Coiled coil</keyword>
<dbReference type="STRING" id="701521.PECL_1156"/>
<dbReference type="PANTHER" id="PTHR41259">
    <property type="entry name" value="DOUBLE-STRAND BREAK REPAIR RAD50 ATPASE, PUTATIVE-RELATED"/>
    <property type="match status" value="1"/>
</dbReference>
<evidence type="ECO:0000313" key="3">
    <source>
        <dbReference type="EMBL" id="AEV95418.1"/>
    </source>
</evidence>
<dbReference type="EMBL" id="CP003137">
    <property type="protein sequence ID" value="AEV95418.1"/>
    <property type="molecule type" value="Genomic_DNA"/>
</dbReference>
<dbReference type="Gene3D" id="3.40.50.300">
    <property type="entry name" value="P-loop containing nucleotide triphosphate hydrolases"/>
    <property type="match status" value="2"/>
</dbReference>
<dbReference type="PANTHER" id="PTHR41259:SF1">
    <property type="entry name" value="DOUBLE-STRAND BREAK REPAIR RAD50 ATPASE, PUTATIVE-RELATED"/>
    <property type="match status" value="1"/>
</dbReference>
<evidence type="ECO:0000259" key="2">
    <source>
        <dbReference type="Pfam" id="PF13514"/>
    </source>
</evidence>
<dbReference type="InterPro" id="IPR027417">
    <property type="entry name" value="P-loop_NTPase"/>
</dbReference>
<accession>G8PDT3</accession>
<evidence type="ECO:0000256" key="1">
    <source>
        <dbReference type="SAM" id="Coils"/>
    </source>
</evidence>
<dbReference type="eggNOG" id="COG4717">
    <property type="taxonomic scope" value="Bacteria"/>
</dbReference>
<dbReference type="Proteomes" id="UP000005444">
    <property type="component" value="Chromosome"/>
</dbReference>
<sequence>MKIKKIEIYGFGKWNNVEFNLDEQLQLFFGKNEAGKSTLRQFIISILFGFSDAKGKNKFNQYKPHSGAAYGGNLTVEYDGGFYQIERIDKPKKNTVNITNLTNGEKVDNGLLDEILGQVDLVTYREFFGFNQDDLELIQNVNHRTLQERIMRMGAVGGHEWFSLEDKLDSEANTLYKVRGQKPIINQLLKKVSAQEQLLNKEREELPQYDALIKVKQENQNKVEHLREEQNSFQGKLDQLENVKKAWNKIERMNILNSKITESKFDIPSIDTEEESINWQKYQSASQQVEKLKLVVQGLNTKINQNTKDNDLNLTSISNQIPAIKLQIGQREDYKRRTQRIIDSIDEIKSYGPSKIDISNVKELDENDNKNLQQLLLTKSRKESEVNQVKNQILSMPKHDEKNILLNPFLIGAAIWSILDLLLPISSLIKGVLLILAWGGAIALGLRQRATSGASPLQVELENEERQLDEVHQNLAAIGKQAGMMEFDVSEWTVIQNLVFQLKKSKTELQVANSELNKLNEDINSFWKQVHSINQLINIPEDEKGLSEIQKMQFDTKQVEHDVASLKGQMMAQSDQLDLQSKKKEESFDKLKLHFTIEQIDSGKIPALISEARQFQEAKKEFDSLKKAIDKEQLDEYNQFENIRVLNEQINSLQQQIQQNQQRQNELLDERSDKTGEISGLISRNEIQELEQDLEETKANLADHVHEWLVDKIAKKWIDETLEKATHGRLPEVITSASEYFNILTNGRYDEIKIGNQTIEVKRSDNHEKFELGELSRGTTDQLYISLRFAFVKIVSSESKLPLIIDDGFVSFDSDRTVNVFNIINKLSQEHQVIYLTSNEDIKKLSNEVQVLNLI</sequence>
<feature type="coiled-coil region" evidence="1">
    <location>
        <begin position="185"/>
        <end position="243"/>
    </location>
</feature>
<dbReference type="eggNOG" id="COG1196">
    <property type="taxonomic scope" value="Bacteria"/>
</dbReference>
<dbReference type="InterPro" id="IPR038734">
    <property type="entry name" value="YhaN_AAA"/>
</dbReference>
<protein>
    <recommendedName>
        <fullName evidence="2">YhaN AAA domain-containing protein</fullName>
    </recommendedName>
</protein>
<dbReference type="RefSeq" id="WP_014215614.1">
    <property type="nucleotide sequence ID" value="NC_016605.1"/>
</dbReference>
<feature type="domain" description="YhaN AAA" evidence="2">
    <location>
        <begin position="1"/>
        <end position="201"/>
    </location>
</feature>
<dbReference type="Pfam" id="PF13514">
    <property type="entry name" value="AAA_27"/>
    <property type="match status" value="1"/>
</dbReference>
<evidence type="ECO:0000313" key="4">
    <source>
        <dbReference type="Proteomes" id="UP000005444"/>
    </source>
</evidence>
<reference evidence="3 4" key="1">
    <citation type="journal article" date="2012" name="J. Bacteriol.">
        <title>Complete Genome Sequence of the Beer Spoilage Organism Pediococcus claussenii ATCC BAA-344T.</title>
        <authorList>
            <person name="Pittet V."/>
            <person name="Abegunde T."/>
            <person name="Marfleet T."/>
            <person name="Haakensen M."/>
            <person name="Morrow K."/>
            <person name="Jayaprakash T."/>
            <person name="Schroeder K."/>
            <person name="Trost B."/>
            <person name="Byrns S."/>
            <person name="Bergsveinson J."/>
            <person name="Kusalik A."/>
            <person name="Ziola B."/>
        </authorList>
    </citation>
    <scope>NUCLEOTIDE SEQUENCE [LARGE SCALE GENOMIC DNA]</scope>
    <source>
        <strain evidence="3 4">ATCC BAA-344</strain>
    </source>
</reference>
<dbReference type="KEGG" id="pce:PECL_1156"/>
<dbReference type="PATRIC" id="fig|701521.8.peg.1098"/>
<gene>
    <name evidence="3" type="ordered locus">PECL_1156</name>
</gene>
<dbReference type="SUPFAM" id="SSF52540">
    <property type="entry name" value="P-loop containing nucleoside triphosphate hydrolases"/>
    <property type="match status" value="2"/>
</dbReference>
<proteinExistence type="predicted"/>
<dbReference type="HOGENOM" id="CLU_006135_1_0_9"/>